<dbReference type="STRING" id="999552.METH_10525"/>
<dbReference type="Proteomes" id="UP000018780">
    <property type="component" value="Chromosome"/>
</dbReference>
<dbReference type="HOGENOM" id="CLU_3365649_0_0_5"/>
<reference evidence="1 2" key="1">
    <citation type="submission" date="2013-09" db="EMBL/GenBank/DDBJ databases">
        <authorList>
            <consortium name="DOE Joint Genome Institute"/>
            <person name="Klenk H.-P."/>
            <person name="Huntemann M."/>
            <person name="Han J."/>
            <person name="Chen A."/>
            <person name="Kyrpides N."/>
            <person name="Mavromatis K."/>
            <person name="Markowitz V."/>
            <person name="Palaniappan K."/>
            <person name="Ivanova N."/>
            <person name="Schaumberg A."/>
            <person name="Pati A."/>
            <person name="Liolios K."/>
            <person name="Nordberg H.P."/>
            <person name="Cantor M.N."/>
            <person name="Hua S.X."/>
            <person name="Woyke T."/>
        </authorList>
    </citation>
    <scope>NUCLEOTIDE SEQUENCE [LARGE SCALE GENOMIC DNA]</scope>
    <source>
        <strain evidence="1 2">DSM 14336</strain>
    </source>
</reference>
<keyword evidence="2" id="KW-1185">Reference proteome</keyword>
<dbReference type="AlphaFoldDB" id="V9W1L7"/>
<gene>
    <name evidence="1" type="ORF">METH_10525</name>
</gene>
<dbReference type="EMBL" id="CP006773">
    <property type="protein sequence ID" value="AHD03067.1"/>
    <property type="molecule type" value="Genomic_DNA"/>
</dbReference>
<proteinExistence type="predicted"/>
<accession>V9W1L7</accession>
<evidence type="ECO:0000313" key="2">
    <source>
        <dbReference type="Proteomes" id="UP000018780"/>
    </source>
</evidence>
<name>V9W1L7_9RHOB</name>
<dbReference type="KEGG" id="lmd:METH_10525"/>
<protein>
    <submittedName>
        <fullName evidence="1">Uncharacterized protein</fullName>
    </submittedName>
</protein>
<evidence type="ECO:0000313" key="1">
    <source>
        <dbReference type="EMBL" id="AHD03067.1"/>
    </source>
</evidence>
<organism evidence="1 2">
    <name type="scientific">Leisingera methylohalidivorans DSM 14336</name>
    <dbReference type="NCBI Taxonomy" id="999552"/>
    <lineage>
        <taxon>Bacteria</taxon>
        <taxon>Pseudomonadati</taxon>
        <taxon>Pseudomonadota</taxon>
        <taxon>Alphaproteobacteria</taxon>
        <taxon>Rhodobacterales</taxon>
        <taxon>Roseobacteraceae</taxon>
        <taxon>Leisingera</taxon>
    </lineage>
</organism>
<sequence>MEICLQLLQAHTELPPLPELSAILPKQSAGVAYAV</sequence>